<protein>
    <submittedName>
        <fullName evidence="4">GNAT family N-acetyltransferase</fullName>
        <ecNumber evidence="4">2.3.1.-</ecNumber>
    </submittedName>
</protein>
<dbReference type="Proteomes" id="UP001589797">
    <property type="component" value="Unassembled WGS sequence"/>
</dbReference>
<dbReference type="InterPro" id="IPR016181">
    <property type="entry name" value="Acyl_CoA_acyltransferase"/>
</dbReference>
<dbReference type="PANTHER" id="PTHR42919:SF8">
    <property type="entry name" value="N-ALPHA-ACETYLTRANSFERASE 50"/>
    <property type="match status" value="1"/>
</dbReference>
<dbReference type="PROSITE" id="PS51186">
    <property type="entry name" value="GNAT"/>
    <property type="match status" value="1"/>
</dbReference>
<evidence type="ECO:0000313" key="5">
    <source>
        <dbReference type="Proteomes" id="UP001589797"/>
    </source>
</evidence>
<dbReference type="RefSeq" id="WP_382387252.1">
    <property type="nucleotide sequence ID" value="NZ_JBHLWI010000025.1"/>
</dbReference>
<gene>
    <name evidence="4" type="ORF">ACFFIP_08910</name>
</gene>
<sequence length="176" mass="20732">MNAIEISKVSIQEVEQLQQIGKKTFYETFAAPNSEENMQKYLDEGFSTSKLIAELNDPNAEFYFTFMGNEVIGYLKLNFKESQSELKDENAVEIERIYVLKEFQGKKVGRMLIEKAVAIAKQHHADFIWLGVWEENHKAIRFYEKQGFRTFDKHLFMLGTDEQTDLMMKLELKRRK</sequence>
<evidence type="ECO:0000256" key="1">
    <source>
        <dbReference type="ARBA" id="ARBA00022679"/>
    </source>
</evidence>
<evidence type="ECO:0000259" key="3">
    <source>
        <dbReference type="PROSITE" id="PS51186"/>
    </source>
</evidence>
<dbReference type="InterPro" id="IPR051556">
    <property type="entry name" value="N-term/lysine_N-AcTrnsfr"/>
</dbReference>
<dbReference type="CDD" id="cd04301">
    <property type="entry name" value="NAT_SF"/>
    <property type="match status" value="1"/>
</dbReference>
<reference evidence="4 5" key="1">
    <citation type="submission" date="2024-09" db="EMBL/GenBank/DDBJ databases">
        <authorList>
            <person name="Sun Q."/>
            <person name="Mori K."/>
        </authorList>
    </citation>
    <scope>NUCLEOTIDE SEQUENCE [LARGE SCALE GENOMIC DNA]</scope>
    <source>
        <strain evidence="4 5">CCM 7650</strain>
    </source>
</reference>
<accession>A0ABV6FU22</accession>
<dbReference type="Pfam" id="PF00583">
    <property type="entry name" value="Acetyltransf_1"/>
    <property type="match status" value="1"/>
</dbReference>
<dbReference type="EMBL" id="JBHLWI010000025">
    <property type="protein sequence ID" value="MFC0262800.1"/>
    <property type="molecule type" value="Genomic_DNA"/>
</dbReference>
<keyword evidence="1 4" id="KW-0808">Transferase</keyword>
<comment type="caution">
    <text evidence="4">The sequence shown here is derived from an EMBL/GenBank/DDBJ whole genome shotgun (WGS) entry which is preliminary data.</text>
</comment>
<keyword evidence="2 4" id="KW-0012">Acyltransferase</keyword>
<dbReference type="Gene3D" id="3.40.630.30">
    <property type="match status" value="1"/>
</dbReference>
<dbReference type="GO" id="GO:0016746">
    <property type="term" value="F:acyltransferase activity"/>
    <property type="evidence" value="ECO:0007669"/>
    <property type="project" value="UniProtKB-KW"/>
</dbReference>
<name>A0ABV6FU22_9BACT</name>
<organism evidence="4 5">
    <name type="scientific">Fontibacter flavus</name>
    <dbReference type="NCBI Taxonomy" id="654838"/>
    <lineage>
        <taxon>Bacteria</taxon>
        <taxon>Pseudomonadati</taxon>
        <taxon>Bacteroidota</taxon>
        <taxon>Cytophagia</taxon>
        <taxon>Cytophagales</taxon>
        <taxon>Cyclobacteriaceae</taxon>
        <taxon>Fontibacter</taxon>
    </lineage>
</organism>
<feature type="domain" description="N-acetyltransferase" evidence="3">
    <location>
        <begin position="4"/>
        <end position="173"/>
    </location>
</feature>
<dbReference type="InterPro" id="IPR000182">
    <property type="entry name" value="GNAT_dom"/>
</dbReference>
<evidence type="ECO:0000256" key="2">
    <source>
        <dbReference type="ARBA" id="ARBA00023315"/>
    </source>
</evidence>
<dbReference type="SUPFAM" id="SSF55729">
    <property type="entry name" value="Acyl-CoA N-acyltransferases (Nat)"/>
    <property type="match status" value="1"/>
</dbReference>
<evidence type="ECO:0000313" key="4">
    <source>
        <dbReference type="EMBL" id="MFC0262800.1"/>
    </source>
</evidence>
<proteinExistence type="predicted"/>
<keyword evidence="5" id="KW-1185">Reference proteome</keyword>
<dbReference type="EC" id="2.3.1.-" evidence="4"/>
<dbReference type="PANTHER" id="PTHR42919">
    <property type="entry name" value="N-ALPHA-ACETYLTRANSFERASE"/>
    <property type="match status" value="1"/>
</dbReference>